<keyword evidence="6" id="KW-0963">Cytoplasm</keyword>
<dbReference type="Proteomes" id="UP001500325">
    <property type="component" value="Unassembled WGS sequence"/>
</dbReference>
<dbReference type="SUPFAM" id="SSF111331">
    <property type="entry name" value="NAD kinase/diacylglycerol kinase-like"/>
    <property type="match status" value="1"/>
</dbReference>
<dbReference type="InterPro" id="IPR016064">
    <property type="entry name" value="NAD/diacylglycerol_kinase_sf"/>
</dbReference>
<dbReference type="EC" id="2.7.1.23" evidence="6"/>
<comment type="caution">
    <text evidence="7">The sequence shown here is derived from an EMBL/GenBank/DDBJ whole genome shotgun (WGS) entry which is preliminary data.</text>
</comment>
<evidence type="ECO:0000313" key="8">
    <source>
        <dbReference type="Proteomes" id="UP001500325"/>
    </source>
</evidence>
<dbReference type="GO" id="GO:0016301">
    <property type="term" value="F:kinase activity"/>
    <property type="evidence" value="ECO:0007669"/>
    <property type="project" value="UniProtKB-KW"/>
</dbReference>
<accession>A0ABP8XDX2</accession>
<keyword evidence="2 6" id="KW-0418">Kinase</keyword>
<feature type="binding site" evidence="6">
    <location>
        <position position="169"/>
    </location>
    <ligand>
        <name>NAD(+)</name>
        <dbReference type="ChEBI" id="CHEBI:57540"/>
    </ligand>
</feature>
<dbReference type="Pfam" id="PF20143">
    <property type="entry name" value="NAD_kinase_C"/>
    <property type="match status" value="1"/>
</dbReference>
<keyword evidence="8" id="KW-1185">Reference proteome</keyword>
<sequence>MDGSPGVARVALVLHPRNDVTEVAERVVELASARGIEVLVRAPDARRVPGSVPVGTGELAAEADTVISLGGDGTMLGALRLVADRPVPVLGVHLGNLGFLVEVHPSELDSALARLLARDFVEEPHGALRITAGERRAVAFNDLALARHPGRGTVDASLAVSGLRYGYYRCDALVVATPAGSSAYSYAAGGPLVSPSVGGIVVTPSAPMSGISRPLVLSEADTLRLELNPRCGALALEADGIGQGEVGPGDRVDVAVQAAAGRVVRLDPDVHAQRSRVKLSLLDLPLLPEQLRELLPGEVRERLEARGGSLARWTTPGGRPVDDA</sequence>
<name>A0ABP8XDX2_9PSEU</name>
<dbReference type="InterPro" id="IPR002504">
    <property type="entry name" value="NADK"/>
</dbReference>
<dbReference type="Gene3D" id="2.60.200.30">
    <property type="entry name" value="Probable inorganic polyphosphate/atp-NAD kinase, domain 2"/>
    <property type="match status" value="1"/>
</dbReference>
<evidence type="ECO:0000256" key="2">
    <source>
        <dbReference type="ARBA" id="ARBA00022777"/>
    </source>
</evidence>
<dbReference type="InterPro" id="IPR017438">
    <property type="entry name" value="ATP-NAD_kinase_N"/>
</dbReference>
<evidence type="ECO:0000256" key="5">
    <source>
        <dbReference type="ARBA" id="ARBA00047925"/>
    </source>
</evidence>
<dbReference type="PANTHER" id="PTHR20275:SF0">
    <property type="entry name" value="NAD KINASE"/>
    <property type="match status" value="1"/>
</dbReference>
<feature type="active site" description="Proton acceptor" evidence="6">
    <location>
        <position position="72"/>
    </location>
</feature>
<keyword evidence="3 6" id="KW-0521">NADP</keyword>
<feature type="binding site" evidence="6">
    <location>
        <position position="171"/>
    </location>
    <ligand>
        <name>NAD(+)</name>
        <dbReference type="ChEBI" id="CHEBI:57540"/>
    </ligand>
</feature>
<keyword evidence="6" id="KW-0067">ATP-binding</keyword>
<proteinExistence type="inferred from homology"/>
<dbReference type="Pfam" id="PF01513">
    <property type="entry name" value="NAD_kinase"/>
    <property type="match status" value="1"/>
</dbReference>
<dbReference type="RefSeq" id="WP_345383278.1">
    <property type="nucleotide sequence ID" value="NZ_BAABIC010000020.1"/>
</dbReference>
<reference evidence="8" key="1">
    <citation type="journal article" date="2019" name="Int. J. Syst. Evol. Microbiol.">
        <title>The Global Catalogue of Microorganisms (GCM) 10K type strain sequencing project: providing services to taxonomists for standard genome sequencing and annotation.</title>
        <authorList>
            <consortium name="The Broad Institute Genomics Platform"/>
            <consortium name="The Broad Institute Genome Sequencing Center for Infectious Disease"/>
            <person name="Wu L."/>
            <person name="Ma J."/>
        </authorList>
    </citation>
    <scope>NUCLEOTIDE SEQUENCE [LARGE SCALE GENOMIC DNA]</scope>
    <source>
        <strain evidence="8">JCM 18055</strain>
    </source>
</reference>
<evidence type="ECO:0000256" key="4">
    <source>
        <dbReference type="ARBA" id="ARBA00023027"/>
    </source>
</evidence>
<gene>
    <name evidence="6" type="primary">nadK</name>
    <name evidence="7" type="ORF">GCM10023215_50930</name>
</gene>
<dbReference type="PANTHER" id="PTHR20275">
    <property type="entry name" value="NAD KINASE"/>
    <property type="match status" value="1"/>
</dbReference>
<protein>
    <recommendedName>
        <fullName evidence="6">NAD kinase</fullName>
        <ecNumber evidence="6">2.7.1.23</ecNumber>
    </recommendedName>
    <alternativeName>
        <fullName evidence="6">ATP-dependent NAD kinase</fullName>
    </alternativeName>
</protein>
<evidence type="ECO:0000256" key="3">
    <source>
        <dbReference type="ARBA" id="ARBA00022857"/>
    </source>
</evidence>
<comment type="similarity">
    <text evidence="6">Belongs to the NAD kinase family.</text>
</comment>
<evidence type="ECO:0000256" key="6">
    <source>
        <dbReference type="HAMAP-Rule" id="MF_00361"/>
    </source>
</evidence>
<feature type="binding site" evidence="6">
    <location>
        <position position="179"/>
    </location>
    <ligand>
        <name>NAD(+)</name>
        <dbReference type="ChEBI" id="CHEBI:57540"/>
    </ligand>
</feature>
<keyword evidence="6" id="KW-0547">Nucleotide-binding</keyword>
<keyword evidence="4 6" id="KW-0520">NAD</keyword>
<dbReference type="HAMAP" id="MF_00361">
    <property type="entry name" value="NAD_kinase"/>
    <property type="match status" value="1"/>
</dbReference>
<comment type="subcellular location">
    <subcellularLocation>
        <location evidence="6">Cytoplasm</location>
    </subcellularLocation>
</comment>
<feature type="binding site" evidence="6">
    <location>
        <begin position="141"/>
        <end position="142"/>
    </location>
    <ligand>
        <name>NAD(+)</name>
        <dbReference type="ChEBI" id="CHEBI:57540"/>
    </ligand>
</feature>
<feature type="binding site" evidence="6">
    <location>
        <begin position="72"/>
        <end position="73"/>
    </location>
    <ligand>
        <name>NAD(+)</name>
        <dbReference type="ChEBI" id="CHEBI:57540"/>
    </ligand>
</feature>
<dbReference type="InterPro" id="IPR017437">
    <property type="entry name" value="ATP-NAD_kinase_PpnK-typ_C"/>
</dbReference>
<keyword evidence="1 6" id="KW-0808">Transferase</keyword>
<comment type="caution">
    <text evidence="6">Lacks conserved residue(s) required for the propagation of feature annotation.</text>
</comment>
<organism evidence="7 8">
    <name type="scientific">Pseudonocardia yuanmonensis</name>
    <dbReference type="NCBI Taxonomy" id="1095914"/>
    <lineage>
        <taxon>Bacteria</taxon>
        <taxon>Bacillati</taxon>
        <taxon>Actinomycetota</taxon>
        <taxon>Actinomycetes</taxon>
        <taxon>Pseudonocardiales</taxon>
        <taxon>Pseudonocardiaceae</taxon>
        <taxon>Pseudonocardia</taxon>
    </lineage>
</organism>
<evidence type="ECO:0000256" key="1">
    <source>
        <dbReference type="ARBA" id="ARBA00022679"/>
    </source>
</evidence>
<comment type="cofactor">
    <cofactor evidence="6">
        <name>a divalent metal cation</name>
        <dbReference type="ChEBI" id="CHEBI:60240"/>
    </cofactor>
</comment>
<feature type="binding site" evidence="6">
    <location>
        <position position="206"/>
    </location>
    <ligand>
        <name>NAD(+)</name>
        <dbReference type="ChEBI" id="CHEBI:57540"/>
    </ligand>
</feature>
<dbReference type="EMBL" id="BAABIC010000020">
    <property type="protein sequence ID" value="GAA4704899.1"/>
    <property type="molecule type" value="Genomic_DNA"/>
</dbReference>
<dbReference type="Gene3D" id="3.40.50.10330">
    <property type="entry name" value="Probable inorganic polyphosphate/atp-NAD kinase, domain 1"/>
    <property type="match status" value="1"/>
</dbReference>
<comment type="catalytic activity">
    <reaction evidence="5 6">
        <text>NAD(+) + ATP = ADP + NADP(+) + H(+)</text>
        <dbReference type="Rhea" id="RHEA:18629"/>
        <dbReference type="ChEBI" id="CHEBI:15378"/>
        <dbReference type="ChEBI" id="CHEBI:30616"/>
        <dbReference type="ChEBI" id="CHEBI:57540"/>
        <dbReference type="ChEBI" id="CHEBI:58349"/>
        <dbReference type="ChEBI" id="CHEBI:456216"/>
        <dbReference type="EC" id="2.7.1.23"/>
    </reaction>
</comment>
<evidence type="ECO:0000313" key="7">
    <source>
        <dbReference type="EMBL" id="GAA4704899.1"/>
    </source>
</evidence>
<comment type="function">
    <text evidence="6">Involved in the regulation of the intracellular balance of NAD and NADP, and is a key enzyme in the biosynthesis of NADP. Catalyzes specifically the phosphorylation on 2'-hydroxyl of the adenosine moiety of NAD to yield NADP.</text>
</comment>